<dbReference type="FunFam" id="2.70.170.10:FF:000028">
    <property type="entry name" value="AcetylCholine Receptor"/>
    <property type="match status" value="1"/>
</dbReference>
<feature type="transmembrane region" description="Helical" evidence="5">
    <location>
        <begin position="308"/>
        <end position="332"/>
    </location>
</feature>
<keyword evidence="8" id="KW-0675">Receptor</keyword>
<feature type="domain" description="Neurotransmitter-gated ion-channel transmembrane" evidence="7">
    <location>
        <begin position="253"/>
        <end position="357"/>
    </location>
</feature>
<reference evidence="8" key="1">
    <citation type="journal article" date="2023" name="PLoS Negl. Trop. Dis.">
        <title>A genome sequence for Biomphalaria pfeifferi, the major vector snail for the human-infecting parasite Schistosoma mansoni.</title>
        <authorList>
            <person name="Bu L."/>
            <person name="Lu L."/>
            <person name="Laidemitt M.R."/>
            <person name="Zhang S.M."/>
            <person name="Mutuku M."/>
            <person name="Mkoji G."/>
            <person name="Steinauer M."/>
            <person name="Loker E.S."/>
        </authorList>
    </citation>
    <scope>NUCLEOTIDE SEQUENCE</scope>
    <source>
        <strain evidence="8">KasaAsao</strain>
    </source>
</reference>
<dbReference type="SUPFAM" id="SSF90112">
    <property type="entry name" value="Neurotransmitter-gated ion-channel transmembrane pore"/>
    <property type="match status" value="1"/>
</dbReference>
<evidence type="ECO:0000259" key="6">
    <source>
        <dbReference type="Pfam" id="PF02931"/>
    </source>
</evidence>
<keyword evidence="5" id="KW-0813">Transport</keyword>
<dbReference type="Proteomes" id="UP001233172">
    <property type="component" value="Unassembled WGS sequence"/>
</dbReference>
<comment type="similarity">
    <text evidence="5">Belongs to the ligand-gated ion channel (TC 1.A.9) family.</text>
</comment>
<dbReference type="CDD" id="cd18989">
    <property type="entry name" value="LGIC_ECD_cation"/>
    <property type="match status" value="1"/>
</dbReference>
<dbReference type="SUPFAM" id="SSF63712">
    <property type="entry name" value="Nicotinic receptor ligand binding domain-like"/>
    <property type="match status" value="1"/>
</dbReference>
<dbReference type="Pfam" id="PF02932">
    <property type="entry name" value="Neur_chan_memb"/>
    <property type="match status" value="1"/>
</dbReference>
<dbReference type="GO" id="GO:0005230">
    <property type="term" value="F:extracellular ligand-gated monoatomic ion channel activity"/>
    <property type="evidence" value="ECO:0007669"/>
    <property type="project" value="InterPro"/>
</dbReference>
<dbReference type="InterPro" id="IPR038050">
    <property type="entry name" value="Neuro_actylchol_rec"/>
</dbReference>
<keyword evidence="5" id="KW-0407">Ion channel</keyword>
<evidence type="ECO:0000256" key="2">
    <source>
        <dbReference type="ARBA" id="ARBA00022692"/>
    </source>
</evidence>
<name>A0AAD8AX99_BIOPF</name>
<evidence type="ECO:0000256" key="5">
    <source>
        <dbReference type="RuleBase" id="RU000687"/>
    </source>
</evidence>
<keyword evidence="2 5" id="KW-0812">Transmembrane</keyword>
<evidence type="ECO:0000256" key="3">
    <source>
        <dbReference type="ARBA" id="ARBA00022989"/>
    </source>
</evidence>
<comment type="subcellular location">
    <subcellularLocation>
        <location evidence="1">Membrane</location>
        <topology evidence="1">Multi-pass membrane protein</topology>
    </subcellularLocation>
</comment>
<protein>
    <submittedName>
        <fullName evidence="8">Acetylcholine receptor subunit beta</fullName>
    </submittedName>
</protein>
<comment type="caution">
    <text evidence="8">The sequence shown here is derived from an EMBL/GenBank/DDBJ whole genome shotgun (WGS) entry which is preliminary data.</text>
</comment>
<keyword evidence="3 5" id="KW-1133">Transmembrane helix</keyword>
<dbReference type="GO" id="GO:0016020">
    <property type="term" value="C:membrane"/>
    <property type="evidence" value="ECO:0007669"/>
    <property type="project" value="UniProtKB-SubCell"/>
</dbReference>
<feature type="transmembrane region" description="Helical" evidence="5">
    <location>
        <begin position="16"/>
        <end position="36"/>
    </location>
</feature>
<evidence type="ECO:0000313" key="9">
    <source>
        <dbReference type="Proteomes" id="UP001233172"/>
    </source>
</evidence>
<dbReference type="PROSITE" id="PS00236">
    <property type="entry name" value="NEUROTR_ION_CHANNEL"/>
    <property type="match status" value="1"/>
</dbReference>
<dbReference type="GO" id="GO:0004888">
    <property type="term" value="F:transmembrane signaling receptor activity"/>
    <property type="evidence" value="ECO:0007669"/>
    <property type="project" value="InterPro"/>
</dbReference>
<keyword evidence="9" id="KW-1185">Reference proteome</keyword>
<dbReference type="InterPro" id="IPR018000">
    <property type="entry name" value="Neurotransmitter_ion_chnl_CS"/>
</dbReference>
<dbReference type="AlphaFoldDB" id="A0AAD8AX99"/>
<feature type="domain" description="Neurotransmitter-gated ion-channel ligand-binding" evidence="6">
    <location>
        <begin position="42"/>
        <end position="244"/>
    </location>
</feature>
<proteinExistence type="inferred from homology"/>
<dbReference type="CDD" id="cd19051">
    <property type="entry name" value="LGIC_TM_cation"/>
    <property type="match status" value="1"/>
</dbReference>
<dbReference type="InterPro" id="IPR006029">
    <property type="entry name" value="Neurotrans-gated_channel_TM"/>
</dbReference>
<gene>
    <name evidence="8" type="ORF">Bpfe_027840</name>
</gene>
<accession>A0AAD8AX99</accession>
<dbReference type="PROSITE" id="PS51257">
    <property type="entry name" value="PROKAR_LIPOPROTEIN"/>
    <property type="match status" value="1"/>
</dbReference>
<dbReference type="PANTHER" id="PTHR18945">
    <property type="entry name" value="NEUROTRANSMITTER GATED ION CHANNEL"/>
    <property type="match status" value="1"/>
</dbReference>
<evidence type="ECO:0000256" key="1">
    <source>
        <dbReference type="ARBA" id="ARBA00004141"/>
    </source>
</evidence>
<dbReference type="Gene3D" id="2.70.170.10">
    <property type="entry name" value="Neurotransmitter-gated ion-channel ligand-binding domain"/>
    <property type="match status" value="1"/>
</dbReference>
<feature type="transmembrane region" description="Helical" evidence="5">
    <location>
        <begin position="397"/>
        <end position="416"/>
    </location>
</feature>
<evidence type="ECO:0000259" key="7">
    <source>
        <dbReference type="Pfam" id="PF02932"/>
    </source>
</evidence>
<evidence type="ECO:0000313" key="8">
    <source>
        <dbReference type="EMBL" id="KAK0042690.1"/>
    </source>
</evidence>
<dbReference type="EMBL" id="JASAOG010000234">
    <property type="protein sequence ID" value="KAK0042690.1"/>
    <property type="molecule type" value="Genomic_DNA"/>
</dbReference>
<keyword evidence="5" id="KW-0406">Ion transport</keyword>
<sequence>MKLFSPSVWTSPATDINMFLLLMFSCVIFIEGVNTVGVTEMERLYSDLFARYNPEVRPSLNSSQTTEVTVQMSLAHIMDLDIKQQLLHLIGFVSLRWTDRKLTWTPGMYGGIDHLFVRQNQVWKPDIAVINSVSDKVYVGDKEVLVIVTSNGSVTWEPVINMQVTCQVNILKYPFDESVCGLELTSWMYAEDSVPLQITKNPLRMVMAEHSQYRVKFHNAEILKINHHGAVYTKINFLFELSRRPSYLVLILVLPITLLAILCVVSFMLSPEVPEKTSLAITILLAYTVYLDIVDKELPEISVQISHFVKYLTVLLFLSFFCVTGNAIVFVVHKRGKARELATLTQEVTSVTHFSNDSTVKPSLNQSSFQSADVNMSECKGRRFQWRHKTKAEKMNFIFLVTNSVLLVVAISGYFFSVL</sequence>
<organism evidence="8 9">
    <name type="scientific">Biomphalaria pfeifferi</name>
    <name type="common">Bloodfluke planorb</name>
    <name type="synonym">Freshwater snail</name>
    <dbReference type="NCBI Taxonomy" id="112525"/>
    <lineage>
        <taxon>Eukaryota</taxon>
        <taxon>Metazoa</taxon>
        <taxon>Spiralia</taxon>
        <taxon>Lophotrochozoa</taxon>
        <taxon>Mollusca</taxon>
        <taxon>Gastropoda</taxon>
        <taxon>Heterobranchia</taxon>
        <taxon>Euthyneura</taxon>
        <taxon>Panpulmonata</taxon>
        <taxon>Hygrophila</taxon>
        <taxon>Lymnaeoidea</taxon>
        <taxon>Planorbidae</taxon>
        <taxon>Biomphalaria</taxon>
    </lineage>
</organism>
<evidence type="ECO:0000256" key="4">
    <source>
        <dbReference type="ARBA" id="ARBA00023136"/>
    </source>
</evidence>
<dbReference type="PRINTS" id="PR00252">
    <property type="entry name" value="NRIONCHANNEL"/>
</dbReference>
<keyword evidence="4 5" id="KW-0472">Membrane</keyword>
<dbReference type="InterPro" id="IPR036719">
    <property type="entry name" value="Neuro-gated_channel_TM_sf"/>
</dbReference>
<reference evidence="8" key="2">
    <citation type="submission" date="2023-04" db="EMBL/GenBank/DDBJ databases">
        <authorList>
            <person name="Bu L."/>
            <person name="Lu L."/>
            <person name="Laidemitt M.R."/>
            <person name="Zhang S.M."/>
            <person name="Mutuku M."/>
            <person name="Mkoji G."/>
            <person name="Steinauer M."/>
            <person name="Loker E.S."/>
        </authorList>
    </citation>
    <scope>NUCLEOTIDE SEQUENCE</scope>
    <source>
        <strain evidence="8">KasaAsao</strain>
        <tissue evidence="8">Whole Snail</tissue>
    </source>
</reference>
<dbReference type="InterPro" id="IPR006202">
    <property type="entry name" value="Neur_chan_lig-bd"/>
</dbReference>
<feature type="transmembrane region" description="Helical" evidence="5">
    <location>
        <begin position="247"/>
        <end position="269"/>
    </location>
</feature>
<dbReference type="InterPro" id="IPR036734">
    <property type="entry name" value="Neur_chan_lig-bd_sf"/>
</dbReference>
<dbReference type="Gene3D" id="1.20.58.390">
    <property type="entry name" value="Neurotransmitter-gated ion-channel transmembrane domain"/>
    <property type="match status" value="1"/>
</dbReference>
<dbReference type="Pfam" id="PF02931">
    <property type="entry name" value="Neur_chan_LBD"/>
    <property type="match status" value="1"/>
</dbReference>
<dbReference type="InterPro" id="IPR006201">
    <property type="entry name" value="Neur_channel"/>
</dbReference>